<feature type="compositionally biased region" description="Polar residues" evidence="6">
    <location>
        <begin position="271"/>
        <end position="297"/>
    </location>
</feature>
<dbReference type="AlphaFoldDB" id="A0A9W8DS64"/>
<dbReference type="Gene3D" id="2.40.50.140">
    <property type="entry name" value="Nucleic acid-binding proteins"/>
    <property type="match status" value="1"/>
</dbReference>
<evidence type="ECO:0000256" key="6">
    <source>
        <dbReference type="SAM" id="MobiDB-lite"/>
    </source>
</evidence>
<dbReference type="InterPro" id="IPR045864">
    <property type="entry name" value="aa-tRNA-synth_II/BPL/LPL"/>
</dbReference>
<feature type="compositionally biased region" description="Low complexity" evidence="6">
    <location>
        <begin position="47"/>
        <end position="61"/>
    </location>
</feature>
<dbReference type="EC" id="6.1.1.22" evidence="8"/>
<organism evidence="8 9">
    <name type="scientific">Tieghemiomyces parasiticus</name>
    <dbReference type="NCBI Taxonomy" id="78921"/>
    <lineage>
        <taxon>Eukaryota</taxon>
        <taxon>Fungi</taxon>
        <taxon>Fungi incertae sedis</taxon>
        <taxon>Zoopagomycota</taxon>
        <taxon>Kickxellomycotina</taxon>
        <taxon>Dimargaritomycetes</taxon>
        <taxon>Dimargaritales</taxon>
        <taxon>Dimargaritaceae</taxon>
        <taxon>Tieghemiomyces</taxon>
    </lineage>
</organism>
<comment type="caution">
    <text evidence="8">The sequence shown here is derived from an EMBL/GenBank/DDBJ whole genome shotgun (WGS) entry which is preliminary data.</text>
</comment>
<evidence type="ECO:0000259" key="7">
    <source>
        <dbReference type="PROSITE" id="PS50862"/>
    </source>
</evidence>
<dbReference type="PANTHER" id="PTHR22594:SF34">
    <property type="entry name" value="ASPARAGINE--TRNA LIGASE, MITOCHONDRIAL-RELATED"/>
    <property type="match status" value="1"/>
</dbReference>
<evidence type="ECO:0000313" key="9">
    <source>
        <dbReference type="Proteomes" id="UP001150569"/>
    </source>
</evidence>
<protein>
    <submittedName>
        <fullName evidence="8">Asparaginyl-tRNA synthetase</fullName>
        <ecNumber evidence="8">6.1.1.22</ecNumber>
    </submittedName>
</protein>
<keyword evidence="9" id="KW-1185">Reference proteome</keyword>
<keyword evidence="5" id="KW-0030">Aminoacyl-tRNA synthetase</keyword>
<evidence type="ECO:0000256" key="1">
    <source>
        <dbReference type="ARBA" id="ARBA00022598"/>
    </source>
</evidence>
<evidence type="ECO:0000256" key="2">
    <source>
        <dbReference type="ARBA" id="ARBA00022741"/>
    </source>
</evidence>
<dbReference type="PROSITE" id="PS50862">
    <property type="entry name" value="AA_TRNA_LIGASE_II"/>
    <property type="match status" value="1"/>
</dbReference>
<evidence type="ECO:0000256" key="3">
    <source>
        <dbReference type="ARBA" id="ARBA00022840"/>
    </source>
</evidence>
<dbReference type="SUPFAM" id="SSF55681">
    <property type="entry name" value="Class II aaRS and biotin synthetases"/>
    <property type="match status" value="1"/>
</dbReference>
<dbReference type="GO" id="GO:0003676">
    <property type="term" value="F:nucleic acid binding"/>
    <property type="evidence" value="ECO:0007669"/>
    <property type="project" value="InterPro"/>
</dbReference>
<evidence type="ECO:0000256" key="5">
    <source>
        <dbReference type="ARBA" id="ARBA00023146"/>
    </source>
</evidence>
<dbReference type="GO" id="GO:0005739">
    <property type="term" value="C:mitochondrion"/>
    <property type="evidence" value="ECO:0007669"/>
    <property type="project" value="TreeGrafter"/>
</dbReference>
<gene>
    <name evidence="8" type="primary">SLM5</name>
    <name evidence="8" type="ORF">IWQ60_008099</name>
</gene>
<keyword evidence="4" id="KW-0648">Protein biosynthesis</keyword>
<dbReference type="CDD" id="cd04318">
    <property type="entry name" value="EcAsnRS_like_N"/>
    <property type="match status" value="1"/>
</dbReference>
<evidence type="ECO:0000313" key="8">
    <source>
        <dbReference type="EMBL" id="KAJ1916453.1"/>
    </source>
</evidence>
<keyword evidence="3" id="KW-0067">ATP-binding</keyword>
<dbReference type="Gene3D" id="3.30.930.10">
    <property type="entry name" value="Bira Bifunctional Protein, Domain 2"/>
    <property type="match status" value="1"/>
</dbReference>
<dbReference type="Pfam" id="PF01336">
    <property type="entry name" value="tRNA_anti-codon"/>
    <property type="match status" value="1"/>
</dbReference>
<dbReference type="Proteomes" id="UP001150569">
    <property type="component" value="Unassembled WGS sequence"/>
</dbReference>
<dbReference type="OrthoDB" id="1931232at2759"/>
<dbReference type="PANTHER" id="PTHR22594">
    <property type="entry name" value="ASPARTYL/LYSYL-TRNA SYNTHETASE"/>
    <property type="match status" value="1"/>
</dbReference>
<dbReference type="InterPro" id="IPR006195">
    <property type="entry name" value="aa-tRNA-synth_II"/>
</dbReference>
<dbReference type="GO" id="GO:0004816">
    <property type="term" value="F:asparagine-tRNA ligase activity"/>
    <property type="evidence" value="ECO:0007669"/>
    <property type="project" value="UniProtKB-EC"/>
</dbReference>
<feature type="region of interest" description="Disordered" evidence="6">
    <location>
        <begin position="261"/>
        <end position="301"/>
    </location>
</feature>
<accession>A0A9W8DS64</accession>
<feature type="domain" description="Aminoacyl-transfer RNA synthetases class-II family profile" evidence="7">
    <location>
        <begin position="227"/>
        <end position="607"/>
    </location>
</feature>
<dbReference type="InterPro" id="IPR004365">
    <property type="entry name" value="NA-bd_OB_tRNA"/>
</dbReference>
<dbReference type="Pfam" id="PF00152">
    <property type="entry name" value="tRNA-synt_2"/>
    <property type="match status" value="2"/>
</dbReference>
<proteinExistence type="predicted"/>
<dbReference type="InterPro" id="IPR004364">
    <property type="entry name" value="Aa-tRNA-synt_II"/>
</dbReference>
<dbReference type="GO" id="GO:0005524">
    <property type="term" value="F:ATP binding"/>
    <property type="evidence" value="ECO:0007669"/>
    <property type="project" value="UniProtKB-KW"/>
</dbReference>
<dbReference type="InterPro" id="IPR002312">
    <property type="entry name" value="Asp/Asn-tRNA-synth_IIb"/>
</dbReference>
<feature type="region of interest" description="Disordered" evidence="6">
    <location>
        <begin position="41"/>
        <end position="74"/>
    </location>
</feature>
<dbReference type="EMBL" id="JANBPT010000583">
    <property type="protein sequence ID" value="KAJ1916453.1"/>
    <property type="molecule type" value="Genomic_DNA"/>
</dbReference>
<dbReference type="PRINTS" id="PR01042">
    <property type="entry name" value="TRNASYNTHASP"/>
</dbReference>
<keyword evidence="2" id="KW-0547">Nucleotide-binding</keyword>
<dbReference type="SUPFAM" id="SSF50249">
    <property type="entry name" value="Nucleic acid-binding proteins"/>
    <property type="match status" value="1"/>
</dbReference>
<dbReference type="InterPro" id="IPR012340">
    <property type="entry name" value="NA-bd_OB-fold"/>
</dbReference>
<keyword evidence="1 8" id="KW-0436">Ligase</keyword>
<reference evidence="8" key="1">
    <citation type="submission" date="2022-07" db="EMBL/GenBank/DDBJ databases">
        <title>Phylogenomic reconstructions and comparative analyses of Kickxellomycotina fungi.</title>
        <authorList>
            <person name="Reynolds N.K."/>
            <person name="Stajich J.E."/>
            <person name="Barry K."/>
            <person name="Grigoriev I.V."/>
            <person name="Crous P."/>
            <person name="Smith M.E."/>
        </authorList>
    </citation>
    <scope>NUCLEOTIDE SEQUENCE</scope>
    <source>
        <strain evidence="8">RSA 861</strain>
    </source>
</reference>
<sequence length="617" mass="68181">MSLPFRTLRALPLCSTTRRMPSGLGLPRLSRPSRPILIARHTHSESPTDPSLSAATTSPSTPTTPTPPAQHDLLTPTIARVLTDRRVGDSVVLTGWIRSVRKQKAFAFIELHDGSNLSGIQVIFDRPPAPADQASPAVTAFTLLTTGASIRIRGTLAPGPPRNPSLREVHATEVTVLGTCPVDTYPLQKKYHRQDFVRALPHLRPRTRTFNALLRIRDGATQRLHGFFREQDFVQVHTPILTSHDCEGGGEVFKVTTATNSGGETAARDTASVSSSQPSPMLTSTGSADEGTTTAKSKPSEFFGRPTFTTVSAQLHAEVMANAFQRVYTFNPTFRAEPSMTTRHLSEFWMLEAEMAFLTDLSNLVGFSELMVRDTAQFLLDHYTAELDYFAKRAAEPTPANTHRAESGASAGRPTMSLTDRWRALTGSKPYTRMTYTEAVEILGTHAQRHPGRFVYPVDWGMDLQHEHEKFLVDEYCRGPVFVQDFPAAIKAFYMKVNTADPQQQGSNSSSSSSSEVLRAMVENRQTVASVDLLVPGPGELIGGSLREHRIDLLTAQLHRAKLPVRDYEWYLDLRRFGSTPHGGFGLGFDRFVQMMCGVESLRDVIPFARYPGTCQL</sequence>
<dbReference type="GO" id="GO:0006421">
    <property type="term" value="P:asparaginyl-tRNA aminoacylation"/>
    <property type="evidence" value="ECO:0007669"/>
    <property type="project" value="TreeGrafter"/>
</dbReference>
<name>A0A9W8DS64_9FUNG</name>
<evidence type="ECO:0000256" key="4">
    <source>
        <dbReference type="ARBA" id="ARBA00022917"/>
    </source>
</evidence>